<name>G5HD65_9FIRM</name>
<reference evidence="2 3" key="1">
    <citation type="submission" date="2011-08" db="EMBL/GenBank/DDBJ databases">
        <title>The Genome Sequence of Clostridium citroniae WAL-17108.</title>
        <authorList>
            <consortium name="The Broad Institute Genome Sequencing Platform"/>
            <person name="Earl A."/>
            <person name="Ward D."/>
            <person name="Feldgarden M."/>
            <person name="Gevers D."/>
            <person name="Finegold S.M."/>
            <person name="Summanen P.H."/>
            <person name="Molitoris D.R."/>
            <person name="Vaisanen M.L."/>
            <person name="Daigneault M."/>
            <person name="Allen-Vercoe E."/>
            <person name="Young S.K."/>
            <person name="Zeng Q."/>
            <person name="Gargeya S."/>
            <person name="Fitzgerald M."/>
            <person name="Haas B."/>
            <person name="Abouelleil A."/>
            <person name="Alvarado L."/>
            <person name="Arachchi H.M."/>
            <person name="Berlin A."/>
            <person name="Brown A."/>
            <person name="Chapman S.B."/>
            <person name="Chen Z."/>
            <person name="Dunbar C."/>
            <person name="Freedman E."/>
            <person name="Gearin G."/>
            <person name="Gellesch M."/>
            <person name="Goldberg J."/>
            <person name="Griggs A."/>
            <person name="Gujja S."/>
            <person name="Heiman D."/>
            <person name="Howarth C."/>
            <person name="Larson L."/>
            <person name="Lui A."/>
            <person name="MacDonald P.J.P."/>
            <person name="Montmayeur A."/>
            <person name="Murphy C."/>
            <person name="Neiman D."/>
            <person name="Pearson M."/>
            <person name="Priest M."/>
            <person name="Roberts A."/>
            <person name="Saif S."/>
            <person name="Shea T."/>
            <person name="Shenoy N."/>
            <person name="Sisk P."/>
            <person name="Stolte C."/>
            <person name="Sykes S."/>
            <person name="Wortman J."/>
            <person name="Nusbaum C."/>
            <person name="Birren B."/>
        </authorList>
    </citation>
    <scope>NUCLEOTIDE SEQUENCE [LARGE SCALE GENOMIC DNA]</scope>
    <source>
        <strain evidence="2 3">WAL-17108</strain>
    </source>
</reference>
<protein>
    <recommendedName>
        <fullName evidence="1">Cysteine-rich VLP domain-containing protein</fullName>
    </recommendedName>
</protein>
<dbReference type="InterPro" id="IPR025973">
    <property type="entry name" value="Cys_rich_VLP_dom"/>
</dbReference>
<proteinExistence type="predicted"/>
<dbReference type="Pfam" id="PF14194">
    <property type="entry name" value="Cys_rich_VLP"/>
    <property type="match status" value="1"/>
</dbReference>
<feature type="domain" description="Cysteine-rich VLP" evidence="1">
    <location>
        <begin position="6"/>
        <end position="61"/>
    </location>
</feature>
<evidence type="ECO:0000313" key="3">
    <source>
        <dbReference type="Proteomes" id="UP000003763"/>
    </source>
</evidence>
<dbReference type="EMBL" id="ADLJ01000003">
    <property type="protein sequence ID" value="EHF00769.1"/>
    <property type="molecule type" value="Genomic_DNA"/>
</dbReference>
<evidence type="ECO:0000259" key="1">
    <source>
        <dbReference type="Pfam" id="PF14194"/>
    </source>
</evidence>
<dbReference type="HOGENOM" id="CLU_116176_2_0_9"/>
<dbReference type="AlphaFoldDB" id="G5HD65"/>
<accession>G5HD65</accession>
<evidence type="ECO:0000313" key="2">
    <source>
        <dbReference type="EMBL" id="EHF00769.1"/>
    </source>
</evidence>
<dbReference type="Proteomes" id="UP000003763">
    <property type="component" value="Unassembled WGS sequence"/>
</dbReference>
<dbReference type="PATRIC" id="fig|742733.3.peg.550"/>
<comment type="caution">
    <text evidence="2">The sequence shown here is derived from an EMBL/GenBank/DDBJ whole genome shotgun (WGS) entry which is preliminary data.</text>
</comment>
<organism evidence="2 3">
    <name type="scientific">[Clostridium] citroniae WAL-17108</name>
    <dbReference type="NCBI Taxonomy" id="742733"/>
    <lineage>
        <taxon>Bacteria</taxon>
        <taxon>Bacillati</taxon>
        <taxon>Bacillota</taxon>
        <taxon>Clostridia</taxon>
        <taxon>Lachnospirales</taxon>
        <taxon>Lachnospiraceae</taxon>
        <taxon>Enterocloster</taxon>
    </lineage>
</organism>
<dbReference type="eggNOG" id="ENOG502Z9XT">
    <property type="taxonomic scope" value="Bacteria"/>
</dbReference>
<dbReference type="RefSeq" id="WP_007858898.1">
    <property type="nucleotide sequence ID" value="NZ_JH376420.1"/>
</dbReference>
<gene>
    <name evidence="2" type="ORF">HMPREF9469_00527</name>
</gene>
<sequence>MSRQMTPAQRRKAVTLIRSTCCNYDNGNCIALDDGEECVCVQSISYTLICKWFLNAVLPADKTLYAEIMGQGVKRCVICGGTFAPRSNRAKYCKDCARRVHRRQKNASDRKHRGKADN</sequence>